<evidence type="ECO:0000256" key="5">
    <source>
        <dbReference type="ARBA" id="ARBA00023163"/>
    </source>
</evidence>
<dbReference type="InterPro" id="IPR003311">
    <property type="entry name" value="AUX_IAA"/>
</dbReference>
<keyword evidence="7 8" id="KW-0927">Auxin signaling pathway</keyword>
<dbReference type="Proteomes" id="UP000827889">
    <property type="component" value="Chromosome 4"/>
</dbReference>
<dbReference type="InterPro" id="IPR053793">
    <property type="entry name" value="PB1-like"/>
</dbReference>
<protein>
    <recommendedName>
        <fullName evidence="8">Auxin-responsive protein</fullName>
    </recommendedName>
</protein>
<keyword evidence="3 8" id="KW-0678">Repressor</keyword>
<dbReference type="KEGG" id="rarg:115726178"/>
<comment type="subunit">
    <text evidence="8">Homodimers and heterodimers.</text>
</comment>
<dbReference type="Gene3D" id="3.10.20.90">
    <property type="entry name" value="Phosphatidylinositol 3-kinase Catalytic Subunit, Chain A, domain 1"/>
    <property type="match status" value="1"/>
</dbReference>
<dbReference type="PANTHER" id="PTHR31734:SF38">
    <property type="entry name" value="AUXIN-RESPONSIVE PROTEIN IAA29"/>
    <property type="match status" value="1"/>
</dbReference>
<dbReference type="RefSeq" id="XP_030511805.1">
    <property type="nucleotide sequence ID" value="XM_030655945.2"/>
</dbReference>
<evidence type="ECO:0000256" key="7">
    <source>
        <dbReference type="ARBA" id="ARBA00023294"/>
    </source>
</evidence>
<proteinExistence type="inferred from homology"/>
<evidence type="ECO:0000256" key="6">
    <source>
        <dbReference type="ARBA" id="ARBA00023242"/>
    </source>
</evidence>
<dbReference type="Pfam" id="PF02309">
    <property type="entry name" value="AUX_IAA"/>
    <property type="match status" value="2"/>
</dbReference>
<dbReference type="GO" id="GO:0006355">
    <property type="term" value="P:regulation of DNA-templated transcription"/>
    <property type="evidence" value="ECO:0007669"/>
    <property type="project" value="InterPro"/>
</dbReference>
<dbReference type="GeneID" id="115726178"/>
<organism evidence="10 11">
    <name type="scientific">Rhodamnia argentea</name>
    <dbReference type="NCBI Taxonomy" id="178133"/>
    <lineage>
        <taxon>Eukaryota</taxon>
        <taxon>Viridiplantae</taxon>
        <taxon>Streptophyta</taxon>
        <taxon>Embryophyta</taxon>
        <taxon>Tracheophyta</taxon>
        <taxon>Spermatophyta</taxon>
        <taxon>Magnoliopsida</taxon>
        <taxon>eudicotyledons</taxon>
        <taxon>Gunneridae</taxon>
        <taxon>Pentapetalae</taxon>
        <taxon>rosids</taxon>
        <taxon>malvids</taxon>
        <taxon>Myrtales</taxon>
        <taxon>Myrtaceae</taxon>
        <taxon>Myrtoideae</taxon>
        <taxon>Myrteae</taxon>
        <taxon>Australasian group</taxon>
        <taxon>Rhodamnia</taxon>
    </lineage>
</organism>
<evidence type="ECO:0000259" key="9">
    <source>
        <dbReference type="PROSITE" id="PS51745"/>
    </source>
</evidence>
<sequence>MVLMELQLGLALPSSDGYVGAQQQQQQQRRRRHGLDLDLNVNGFGHGGDETMEEAVGSNRFDPGLSLEEEECEYERGDCERSVPRTLPLLFGTQNHEAEEADDDGEGHRHFSGDKESTYLKVTMEGVGIGRKIDLSLHRSLHSLMYTLTNMFGLCYEESENLKLAYQDRDGDWVFAENVTWRCFVRSAQRLKLLRMSG</sequence>
<keyword evidence="6 8" id="KW-0539">Nucleus</keyword>
<dbReference type="PROSITE" id="PS51745">
    <property type="entry name" value="PB1"/>
    <property type="match status" value="1"/>
</dbReference>
<dbReference type="OrthoDB" id="778717at2759"/>
<dbReference type="SUPFAM" id="SSF54277">
    <property type="entry name" value="CAD &amp; PB1 domains"/>
    <property type="match status" value="1"/>
</dbReference>
<evidence type="ECO:0000256" key="8">
    <source>
        <dbReference type="RuleBase" id="RU004549"/>
    </source>
</evidence>
<keyword evidence="10" id="KW-1185">Reference proteome</keyword>
<keyword evidence="5 8" id="KW-0804">Transcription</keyword>
<name>A0A8B8MMI6_9MYRT</name>
<comment type="function">
    <text evidence="8">Aux/IAA proteins are short-lived transcriptional factors that function as repressors of early auxin response genes at low auxin concentrations.</text>
</comment>
<dbReference type="AlphaFoldDB" id="A0A8B8MMI6"/>
<reference evidence="11" key="1">
    <citation type="submission" date="2025-08" db="UniProtKB">
        <authorList>
            <consortium name="RefSeq"/>
        </authorList>
    </citation>
    <scope>IDENTIFICATION</scope>
    <source>
        <tissue evidence="11">Leaf</tissue>
    </source>
</reference>
<evidence type="ECO:0000313" key="11">
    <source>
        <dbReference type="RefSeq" id="XP_030511805.1"/>
    </source>
</evidence>
<keyword evidence="4 8" id="KW-0805">Transcription regulation</keyword>
<dbReference type="InterPro" id="IPR033389">
    <property type="entry name" value="AUX/IAA_dom"/>
</dbReference>
<comment type="similarity">
    <text evidence="2 8">Belongs to the Aux/IAA family.</text>
</comment>
<evidence type="ECO:0000256" key="3">
    <source>
        <dbReference type="ARBA" id="ARBA00022491"/>
    </source>
</evidence>
<feature type="domain" description="PB1" evidence="9">
    <location>
        <begin position="117"/>
        <end position="198"/>
    </location>
</feature>
<gene>
    <name evidence="11" type="primary">LOC115726178</name>
</gene>
<evidence type="ECO:0000256" key="4">
    <source>
        <dbReference type="ARBA" id="ARBA00023015"/>
    </source>
</evidence>
<evidence type="ECO:0000313" key="10">
    <source>
        <dbReference type="Proteomes" id="UP000827889"/>
    </source>
</evidence>
<dbReference type="GO" id="GO:0009734">
    <property type="term" value="P:auxin-activated signaling pathway"/>
    <property type="evidence" value="ECO:0007669"/>
    <property type="project" value="UniProtKB-UniRule"/>
</dbReference>
<evidence type="ECO:0000256" key="1">
    <source>
        <dbReference type="ARBA" id="ARBA00004123"/>
    </source>
</evidence>
<accession>A0A8B8MMI6</accession>
<evidence type="ECO:0000256" key="2">
    <source>
        <dbReference type="ARBA" id="ARBA00006728"/>
    </source>
</evidence>
<dbReference type="GO" id="GO:0005634">
    <property type="term" value="C:nucleus"/>
    <property type="evidence" value="ECO:0007669"/>
    <property type="project" value="UniProtKB-SubCell"/>
</dbReference>
<dbReference type="PANTHER" id="PTHR31734">
    <property type="entry name" value="AUXIN-RESPONSIVE PROTEIN IAA17"/>
    <property type="match status" value="1"/>
</dbReference>
<comment type="subcellular location">
    <subcellularLocation>
        <location evidence="1 8">Nucleus</location>
    </subcellularLocation>
</comment>